<dbReference type="GO" id="GO:0030424">
    <property type="term" value="C:axon"/>
    <property type="evidence" value="ECO:0007669"/>
    <property type="project" value="TreeGrafter"/>
</dbReference>
<evidence type="ECO:0000313" key="11">
    <source>
        <dbReference type="Proteomes" id="UP000694389"/>
    </source>
</evidence>
<evidence type="ECO:0000256" key="6">
    <source>
        <dbReference type="ARBA" id="ARBA00023157"/>
    </source>
</evidence>
<evidence type="ECO:0000256" key="5">
    <source>
        <dbReference type="ARBA" id="ARBA00023136"/>
    </source>
</evidence>
<feature type="domain" description="Ig-like" evidence="9">
    <location>
        <begin position="110"/>
        <end position="223"/>
    </location>
</feature>
<dbReference type="GO" id="GO:0098632">
    <property type="term" value="F:cell-cell adhesion mediator activity"/>
    <property type="evidence" value="ECO:0007669"/>
    <property type="project" value="InterPro"/>
</dbReference>
<proteinExistence type="predicted"/>
<evidence type="ECO:0000256" key="8">
    <source>
        <dbReference type="ARBA" id="ARBA00023319"/>
    </source>
</evidence>
<dbReference type="GO" id="GO:0043025">
    <property type="term" value="C:neuronal cell body"/>
    <property type="evidence" value="ECO:0007669"/>
    <property type="project" value="TreeGrafter"/>
</dbReference>
<comment type="subcellular location">
    <subcellularLocation>
        <location evidence="1">Membrane</location>
        <topology evidence="1">Single-pass membrane protein</topology>
    </subcellularLocation>
</comment>
<dbReference type="Ensembl" id="ENSDLAT00005008425.2">
    <property type="protein sequence ID" value="ENSDLAP00005007707.2"/>
    <property type="gene ID" value="ENSDLAG00005018414.2"/>
</dbReference>
<dbReference type="PROSITE" id="PS50835">
    <property type="entry name" value="IG_LIKE"/>
    <property type="match status" value="2"/>
</dbReference>
<name>A0A8C4DPT6_DICLA</name>
<dbReference type="GeneTree" id="ENSGT00530000063970"/>
<protein>
    <recommendedName>
        <fullName evidence="9">Ig-like domain-containing protein</fullName>
    </recommendedName>
</protein>
<dbReference type="Proteomes" id="UP000694389">
    <property type="component" value="Unassembled WGS sequence"/>
</dbReference>
<reference evidence="10" key="1">
    <citation type="submission" date="2025-08" db="UniProtKB">
        <authorList>
            <consortium name="Ensembl"/>
        </authorList>
    </citation>
    <scope>IDENTIFICATION</scope>
</reference>
<dbReference type="InterPro" id="IPR003599">
    <property type="entry name" value="Ig_sub"/>
</dbReference>
<dbReference type="SMART" id="SM00408">
    <property type="entry name" value="IGc2"/>
    <property type="match status" value="2"/>
</dbReference>
<dbReference type="InterPro" id="IPR013106">
    <property type="entry name" value="Ig_V-set"/>
</dbReference>
<evidence type="ECO:0000256" key="1">
    <source>
        <dbReference type="ARBA" id="ARBA00004167"/>
    </source>
</evidence>
<dbReference type="PROSITE" id="PS00198">
    <property type="entry name" value="4FE4S_FER_1"/>
    <property type="match status" value="1"/>
</dbReference>
<feature type="domain" description="Ig-like" evidence="9">
    <location>
        <begin position="11"/>
        <end position="104"/>
    </location>
</feature>
<dbReference type="GO" id="GO:0009986">
    <property type="term" value="C:cell surface"/>
    <property type="evidence" value="ECO:0007669"/>
    <property type="project" value="TreeGrafter"/>
</dbReference>
<dbReference type="InterPro" id="IPR013783">
    <property type="entry name" value="Ig-like_fold"/>
</dbReference>
<keyword evidence="6" id="KW-1015">Disulfide bond</keyword>
<evidence type="ECO:0000256" key="4">
    <source>
        <dbReference type="ARBA" id="ARBA00022989"/>
    </source>
</evidence>
<dbReference type="InterPro" id="IPR047164">
    <property type="entry name" value="OX2G-like"/>
</dbReference>
<accession>A0A8C4DPT6</accession>
<dbReference type="GO" id="GO:0150079">
    <property type="term" value="P:negative regulation of neuroinflammatory response"/>
    <property type="evidence" value="ECO:0007669"/>
    <property type="project" value="TreeGrafter"/>
</dbReference>
<evidence type="ECO:0000256" key="2">
    <source>
        <dbReference type="ARBA" id="ARBA00022692"/>
    </source>
</evidence>
<keyword evidence="8" id="KW-0393">Immunoglobulin domain</keyword>
<evidence type="ECO:0000256" key="3">
    <source>
        <dbReference type="ARBA" id="ARBA00022729"/>
    </source>
</evidence>
<evidence type="ECO:0000256" key="7">
    <source>
        <dbReference type="ARBA" id="ARBA00023180"/>
    </source>
</evidence>
<dbReference type="AlphaFoldDB" id="A0A8C4DPT6"/>
<keyword evidence="4" id="KW-1133">Transmembrane helix</keyword>
<dbReference type="InterPro" id="IPR036179">
    <property type="entry name" value="Ig-like_dom_sf"/>
</dbReference>
<keyword evidence="7" id="KW-0325">Glycoprotein</keyword>
<keyword evidence="2" id="KW-0812">Transmembrane</keyword>
<dbReference type="InterPro" id="IPR007110">
    <property type="entry name" value="Ig-like_dom"/>
</dbReference>
<dbReference type="SUPFAM" id="SSF48726">
    <property type="entry name" value="Immunoglobulin"/>
    <property type="match status" value="2"/>
</dbReference>
<keyword evidence="11" id="KW-1185">Reference proteome</keyword>
<sequence length="413" mass="45766">QIIYESKVIFPLCFTLVRLQPQTVMAAVGEEAHLNCQLMQNKDVVQVTWWKPEGDKTLATSSKHFGPRVIPDFIDKVEFKDDGLQNNSIVIRNLTEQDEGCYHCLFNSYPEGALTGITCLTALVQTQQTVLAAMGDEACLNCQLSQSKDVLQVTWQKVSPEKEENVATFNRYFGPRVNPDFIDKVEFKDAGLQNNSIVIRNLTDQDKGYYRCLFNTYPDGALTAITCLQVYGKNILNIHTAEDAIYFTSDLQKVMEMCIIFNNHSDVINVLCVPVCPCVSLCVLCVLCVPVCPCVSCAELHEPILHVRESNSSEEAVVSCSATGRPAPTVTLRVLQQDLHFSNYSSVSLTNTNGTVAVTTTAVLSGYRGNSPEVGCAARVLSGPQIEVFMMIPEVKQSSADGEKHFQTYTFRD</sequence>
<dbReference type="PANTHER" id="PTHR46841">
    <property type="entry name" value="OX-2 MEMBRANE GLYCOPROTEIN"/>
    <property type="match status" value="1"/>
</dbReference>
<organism evidence="10 11">
    <name type="scientific">Dicentrarchus labrax</name>
    <name type="common">European seabass</name>
    <name type="synonym">Morone labrax</name>
    <dbReference type="NCBI Taxonomy" id="13489"/>
    <lineage>
        <taxon>Eukaryota</taxon>
        <taxon>Metazoa</taxon>
        <taxon>Chordata</taxon>
        <taxon>Craniata</taxon>
        <taxon>Vertebrata</taxon>
        <taxon>Euteleostomi</taxon>
        <taxon>Actinopterygii</taxon>
        <taxon>Neopterygii</taxon>
        <taxon>Teleostei</taxon>
        <taxon>Neoteleostei</taxon>
        <taxon>Acanthomorphata</taxon>
        <taxon>Eupercaria</taxon>
        <taxon>Moronidae</taxon>
        <taxon>Dicentrarchus</taxon>
    </lineage>
</organism>
<evidence type="ECO:0000259" key="9">
    <source>
        <dbReference type="PROSITE" id="PS50835"/>
    </source>
</evidence>
<dbReference type="InterPro" id="IPR017900">
    <property type="entry name" value="4Fe4S_Fe_S_CS"/>
</dbReference>
<evidence type="ECO:0000313" key="10">
    <source>
        <dbReference type="Ensembl" id="ENSDLAP00005007707.2"/>
    </source>
</evidence>
<dbReference type="InterPro" id="IPR003598">
    <property type="entry name" value="Ig_sub2"/>
</dbReference>
<dbReference type="SMART" id="SM00409">
    <property type="entry name" value="IG"/>
    <property type="match status" value="2"/>
</dbReference>
<dbReference type="Gene3D" id="2.60.40.10">
    <property type="entry name" value="Immunoglobulins"/>
    <property type="match status" value="3"/>
</dbReference>
<dbReference type="GO" id="GO:0034113">
    <property type="term" value="P:heterotypic cell-cell adhesion"/>
    <property type="evidence" value="ECO:0007669"/>
    <property type="project" value="TreeGrafter"/>
</dbReference>
<reference evidence="10" key="2">
    <citation type="submission" date="2025-09" db="UniProtKB">
        <authorList>
            <consortium name="Ensembl"/>
        </authorList>
    </citation>
    <scope>IDENTIFICATION</scope>
</reference>
<keyword evidence="5" id="KW-0472">Membrane</keyword>
<dbReference type="GO" id="GO:0016020">
    <property type="term" value="C:membrane"/>
    <property type="evidence" value="ECO:0007669"/>
    <property type="project" value="UniProtKB-SubCell"/>
</dbReference>
<keyword evidence="3" id="KW-0732">Signal</keyword>
<dbReference type="Pfam" id="PF07686">
    <property type="entry name" value="V-set"/>
    <property type="match status" value="2"/>
</dbReference>
<dbReference type="PANTHER" id="PTHR46841:SF7">
    <property type="entry name" value="IG-LIKE DOMAIN-CONTAINING PROTEIN"/>
    <property type="match status" value="1"/>
</dbReference>